<evidence type="ECO:0000313" key="3">
    <source>
        <dbReference type="EMBL" id="QLI81835.1"/>
    </source>
</evidence>
<feature type="domain" description="Glycosyl transferase family 1" evidence="1">
    <location>
        <begin position="186"/>
        <end position="329"/>
    </location>
</feature>
<dbReference type="RefSeq" id="WP_180305942.1">
    <property type="nucleotide sequence ID" value="NZ_CP058952.1"/>
</dbReference>
<dbReference type="GO" id="GO:0016757">
    <property type="term" value="F:glycosyltransferase activity"/>
    <property type="evidence" value="ECO:0007669"/>
    <property type="project" value="InterPro"/>
</dbReference>
<dbReference type="AlphaFoldDB" id="A0A7D5VA28"/>
<gene>
    <name evidence="3" type="ORF">HZU75_09965</name>
</gene>
<dbReference type="PANTHER" id="PTHR12526">
    <property type="entry name" value="GLYCOSYLTRANSFERASE"/>
    <property type="match status" value="1"/>
</dbReference>
<evidence type="ECO:0000259" key="2">
    <source>
        <dbReference type="Pfam" id="PF13439"/>
    </source>
</evidence>
<evidence type="ECO:0000313" key="4">
    <source>
        <dbReference type="Proteomes" id="UP000510822"/>
    </source>
</evidence>
<dbReference type="Proteomes" id="UP000510822">
    <property type="component" value="Chromosome"/>
</dbReference>
<dbReference type="Pfam" id="PF13439">
    <property type="entry name" value="Glyco_transf_4"/>
    <property type="match status" value="1"/>
</dbReference>
<dbReference type="EMBL" id="CP058952">
    <property type="protein sequence ID" value="QLI81835.1"/>
    <property type="molecule type" value="Genomic_DNA"/>
</dbReference>
<organism evidence="3 4">
    <name type="scientific">Chitinibacter fontanus</name>
    <dbReference type="NCBI Taxonomy" id="1737446"/>
    <lineage>
        <taxon>Bacteria</taxon>
        <taxon>Pseudomonadati</taxon>
        <taxon>Pseudomonadota</taxon>
        <taxon>Betaproteobacteria</taxon>
        <taxon>Neisseriales</taxon>
        <taxon>Chitinibacteraceae</taxon>
        <taxon>Chitinibacter</taxon>
    </lineage>
</organism>
<dbReference type="PANTHER" id="PTHR12526:SF636">
    <property type="entry name" value="BLL3647 PROTEIN"/>
    <property type="match status" value="1"/>
</dbReference>
<dbReference type="SUPFAM" id="SSF53756">
    <property type="entry name" value="UDP-Glycosyltransferase/glycogen phosphorylase"/>
    <property type="match status" value="1"/>
</dbReference>
<dbReference type="Pfam" id="PF00534">
    <property type="entry name" value="Glycos_transf_1"/>
    <property type="match status" value="1"/>
</dbReference>
<keyword evidence="4" id="KW-1185">Reference proteome</keyword>
<sequence>MSAPQKIAIFLRDLGLGGVERCAVLVGEGLAAQGFEVTLVLLGGSRNLWASRIKNIKVVDLSSQWQPLKPQTWLTGWRAARQVVREHDVVIAGTFLLPLYMAYAASLGLGKRVLGWVHGPFYELDAFARMNVVHRRACQFVYRRLKELVFVSEHARISMARWLERAPSDSWQVLPNFVDAQQALLPRIEREDTTPLRLLFVGRIAEEKQPQLWLDTLVALNLHGFAAQLTIVGDGPLEADLKGAVHERRLSSQVHFAGRRDNVSEYLANADVLLLTSGFEGCPLVVLESMPIGLMVASTNAGGVYELFGARRDDFVVPEATGEALAQLIVRQQGQRQLLQNFLQQRAAHYSQAQILQQWAQLLARKPLSTESL</sequence>
<accession>A0A7D5VA28</accession>
<dbReference type="InterPro" id="IPR028098">
    <property type="entry name" value="Glyco_trans_4-like_N"/>
</dbReference>
<dbReference type="Gene3D" id="3.40.50.2000">
    <property type="entry name" value="Glycogen Phosphorylase B"/>
    <property type="match status" value="2"/>
</dbReference>
<dbReference type="CDD" id="cd03811">
    <property type="entry name" value="GT4_GT28_WabH-like"/>
    <property type="match status" value="1"/>
</dbReference>
<feature type="domain" description="Glycosyltransferase subfamily 4-like N-terminal" evidence="2">
    <location>
        <begin position="17"/>
        <end position="181"/>
    </location>
</feature>
<dbReference type="KEGG" id="cfon:HZU75_09965"/>
<name>A0A7D5VA28_9NEIS</name>
<dbReference type="InterPro" id="IPR001296">
    <property type="entry name" value="Glyco_trans_1"/>
</dbReference>
<evidence type="ECO:0000259" key="1">
    <source>
        <dbReference type="Pfam" id="PF00534"/>
    </source>
</evidence>
<proteinExistence type="predicted"/>
<reference evidence="3 4" key="1">
    <citation type="journal article" date="2016" name="Int. J. Syst. Evol. Microbiol.">
        <title>Chitinibacter fontanus sp. nov., isolated from a spring.</title>
        <authorList>
            <person name="Sheu S.Y."/>
            <person name="Li Y.S."/>
            <person name="Young C.C."/>
            <person name="Chen W.M."/>
        </authorList>
    </citation>
    <scope>NUCLEOTIDE SEQUENCE [LARGE SCALE GENOMIC DNA]</scope>
    <source>
        <strain evidence="3 4">STM-7</strain>
    </source>
</reference>
<protein>
    <submittedName>
        <fullName evidence="3">Glycosyltransferase</fullName>
    </submittedName>
</protein>
<keyword evidence="3" id="KW-0808">Transferase</keyword>